<dbReference type="Proteomes" id="UP000710432">
    <property type="component" value="Unassembled WGS sequence"/>
</dbReference>
<comment type="similarity">
    <text evidence="18">Belongs to the calsyntenin family.</text>
</comment>
<dbReference type="GO" id="GO:0043005">
    <property type="term" value="C:neuron projection"/>
    <property type="evidence" value="ECO:0007669"/>
    <property type="project" value="UniProtKB-SubCell"/>
</dbReference>
<evidence type="ECO:0000256" key="8">
    <source>
        <dbReference type="ARBA" id="ARBA00022824"/>
    </source>
</evidence>
<evidence type="ECO:0000256" key="18">
    <source>
        <dbReference type="ARBA" id="ARBA00035015"/>
    </source>
</evidence>
<evidence type="ECO:0000256" key="13">
    <source>
        <dbReference type="ARBA" id="ARBA00023034"/>
    </source>
</evidence>
<evidence type="ECO:0000256" key="16">
    <source>
        <dbReference type="ARBA" id="ARBA00023257"/>
    </source>
</evidence>
<keyword evidence="14 24" id="KW-0472">Membrane</keyword>
<dbReference type="SUPFAM" id="SSF58113">
    <property type="entry name" value="Apolipoprotein A-I"/>
    <property type="match status" value="1"/>
</dbReference>
<dbReference type="Gene3D" id="1.20.120.20">
    <property type="entry name" value="Apolipoprotein"/>
    <property type="match status" value="1"/>
</dbReference>
<dbReference type="InterPro" id="IPR013320">
    <property type="entry name" value="ConA-like_dom_sf"/>
</dbReference>
<keyword evidence="15" id="KW-0325">Glycoprotein</keyword>
<accession>A0A8J6H272</accession>
<dbReference type="SMART" id="SM00112">
    <property type="entry name" value="CA"/>
    <property type="match status" value="2"/>
</dbReference>
<feature type="compositionally biased region" description="Basic and acidic residues" evidence="23">
    <location>
        <begin position="1181"/>
        <end position="1191"/>
    </location>
</feature>
<keyword evidence="11 24" id="KW-1133">Transmembrane helix</keyword>
<dbReference type="GO" id="GO:0050806">
    <property type="term" value="P:positive regulation of synaptic transmission"/>
    <property type="evidence" value="ECO:0007669"/>
    <property type="project" value="TreeGrafter"/>
</dbReference>
<proteinExistence type="inferred from homology"/>
<feature type="region of interest" description="Disordered" evidence="23">
    <location>
        <begin position="1151"/>
        <end position="1191"/>
    </location>
</feature>
<dbReference type="GO" id="GO:0009986">
    <property type="term" value="C:cell surface"/>
    <property type="evidence" value="ECO:0007669"/>
    <property type="project" value="TreeGrafter"/>
</dbReference>
<evidence type="ECO:0000256" key="20">
    <source>
        <dbReference type="ARBA" id="ARBA00046243"/>
    </source>
</evidence>
<feature type="domain" description="Cadherin" evidence="26">
    <location>
        <begin position="146"/>
        <end position="246"/>
    </location>
</feature>
<evidence type="ECO:0000256" key="12">
    <source>
        <dbReference type="ARBA" id="ARBA00023018"/>
    </source>
</evidence>
<evidence type="ECO:0000256" key="10">
    <source>
        <dbReference type="ARBA" id="ARBA00022889"/>
    </source>
</evidence>
<dbReference type="SUPFAM" id="SSF49313">
    <property type="entry name" value="Cadherin-like"/>
    <property type="match status" value="2"/>
</dbReference>
<dbReference type="Gene3D" id="1.10.150.240">
    <property type="entry name" value="Putative phosphatase, domain 2"/>
    <property type="match status" value="1"/>
</dbReference>
<dbReference type="PANTHER" id="PTHR14139">
    <property type="entry name" value="CALSYNTENIN"/>
    <property type="match status" value="1"/>
</dbReference>
<dbReference type="PROSITE" id="PS50268">
    <property type="entry name" value="CADHERIN_2"/>
    <property type="match status" value="2"/>
</dbReference>
<keyword evidence="6 25" id="KW-0732">Signal</keyword>
<sequence length="1308" mass="147561">MTLLLLPLLLTSLLQLSSGNKANKHKPWIEAEYQGIVMENDNTVLLNPPLFALDKDAPLRYAGEICGFRLHGSGVPFEAVILDKATGEGLIRAKEPVDCEAQKEHTFTIQAYDCGEGPDGTNTKKSHKATVHVRVNDVNEFAPVFVERLYRAAVTEGKLYDRILRVEAIDGDCSPQYSQICYYEILTPNTPFLIDNDGNIENTEKLQYSGEKLYKFTVTAYDCGKKRAADDAEVEIQVKPTCKPSWQGWNKRIEYAPGAGSLALFPGIRLETCDEPLWNIQATIELQTSHVAKGCDRDNYSERALRKLCGAATGEVDLLPMPGPNANWTAGLSVHYSQDSSLIYWFNGTQAVQVPLGGPAGLGAGPQDGLSDHFTLSFWMKHGVTPSKGKKEEETIVCNTVQNEDGFSHYSLTVHGCRIAFLYWPLLESARPVKFLWKLEQLAYISVDEVEKLWEDYTDEVEELWEDYTDEVEKLWEDYTDEVEKLWEDYTDEAEELWEDHTDEVEELWEDYTDEVEELWEDHTDEVEELWEDYTDEVEELWEDYTDEAEKLWEDYTDEVEELWEDYTDEVEELWEDYTDEVEELWEDYTDEAEKLWEDYTDEVEELWEDYTDEVCDDEWHHYALNLEFPTVTLYTDGISFDPALIHDNGLIHPPRREPALMIGACWTEEKNKEKEKGDNSTDTTPGDPLQIHHYFHGYLAGFSVRSGRLESREVIECLYACREGLDYRDFESLGKGMKVHVNPSQSLLTLEGDDVETFNHALQHVAYMNTLRFATPGVRPLRLTTAVKCFSEESCVSIPEVEGYVVVLQPDAPQILLSGTAHFARPAVDFEGPEGVPLFPDLQITCSISHQVETKADESWQGTVTDTRMSDEIVHNLDGCEISLVGDDLDPERESLLLDMASLQQRGLELTNTSAYLTIAGVETITVYEEILRQARYQLRHGAALYARKFRLSCSEMNGRYSSNEFIVEVNVLHSMNRVAHPSHVLSSQQFLHRGHQPPPEMAGHSLASSHRNSSTVHACGAFVFLQGVAWLAQLVGSLVSLPLRLFGAVLETLTHLPLLLLSEQAARWLVQAGVWATRGLAGIWGMALFVQLCAHSLLIGMGLCMHICFSTISSKVRVRVNVPFCFSLPVRVHAPLNLGIRMRLQGRRPGGADVEVRTPQGETGKEQKPRRTRNLNPPRRREVSRNRSELRPVVPSAATLIIVVCVGFLVLMVILGLMRIHSLHRRVSGTGGPSGASTDPKDPDLFWDDSALTIIVNPMESYQNQQAGVAGVAGGQQEEEDSSDSEAADSPSSDERRIIESPPHRY</sequence>
<keyword evidence="16" id="KW-0628">Postsynaptic cell membrane</keyword>
<feature type="compositionally biased region" description="Basic and acidic residues" evidence="23">
    <location>
        <begin position="1295"/>
        <end position="1308"/>
    </location>
</feature>
<dbReference type="InterPro" id="IPR023198">
    <property type="entry name" value="PGP-like_dom2"/>
</dbReference>
<dbReference type="InterPro" id="IPR015919">
    <property type="entry name" value="Cadherin-like_sf"/>
</dbReference>
<evidence type="ECO:0000313" key="27">
    <source>
        <dbReference type="EMBL" id="KAH0521202.1"/>
    </source>
</evidence>
<comment type="subunit">
    <text evidence="21">Interacts (via cadherin domains) with both alpha and beta isoforms of neurexins (NRXN1, NRXN2 and NRXN3). Directly interacts with APBA2. Forms a tripartite complex with APBA2 and APP. Interacts with low affinity with KLC1. Interacts with SLC23A2/SVCT2.</text>
</comment>
<feature type="compositionally biased region" description="Acidic residues" evidence="23">
    <location>
        <begin position="1279"/>
        <end position="1289"/>
    </location>
</feature>
<evidence type="ECO:0000256" key="21">
    <source>
        <dbReference type="ARBA" id="ARBA00046399"/>
    </source>
</evidence>
<evidence type="ECO:0000256" key="15">
    <source>
        <dbReference type="ARBA" id="ARBA00023180"/>
    </source>
</evidence>
<evidence type="ECO:0000256" key="25">
    <source>
        <dbReference type="SAM" id="SignalP"/>
    </source>
</evidence>
<dbReference type="GO" id="GO:0005509">
    <property type="term" value="F:calcium ion binding"/>
    <property type="evidence" value="ECO:0007669"/>
    <property type="project" value="UniProtKB-UniRule"/>
</dbReference>
<evidence type="ECO:0000256" key="11">
    <source>
        <dbReference type="ARBA" id="ARBA00022989"/>
    </source>
</evidence>
<dbReference type="PRINTS" id="PR00205">
    <property type="entry name" value="CADHERIN"/>
</dbReference>
<evidence type="ECO:0000256" key="17">
    <source>
        <dbReference type="ARBA" id="ARBA00035006"/>
    </source>
</evidence>
<evidence type="ECO:0000256" key="22">
    <source>
        <dbReference type="PROSITE-ProRule" id="PRU00043"/>
    </source>
</evidence>
<name>A0A8J6H272_MICOH</name>
<dbReference type="SUPFAM" id="SSF49899">
    <property type="entry name" value="Concanavalin A-like lectins/glucanases"/>
    <property type="match status" value="2"/>
</dbReference>
<comment type="function">
    <text evidence="20">Postsynaptic adhesion molecule that binds to presynaptic neurexins to mediate both excitatory and inhibitory synapse formation. Promotes synapse development by acting as a cell adhesion molecule at the postsynaptic membrane, which associates with both neurexin-alpha and neurexin-beta proteins at the presynaptic membrane. Regulates the balance between excitatory and inhibitory synapses by inhibiting formation of excitatory parallel-fiber synapses and promoting formation of inhibitory synapses in the same neuron. May also be involved in ascorbate (vitamin C) uptake via its interaction with SLC23A2/SVCT2. Complex formation with APBA2 and APP, stabilizes APP metabolism and enhances APBA2-mediated suppression of beta-APP40 secretion, due to the retardation of intracellular APP maturation.</text>
</comment>
<evidence type="ECO:0000256" key="4">
    <source>
        <dbReference type="ARBA" id="ARBA00022475"/>
    </source>
</evidence>
<evidence type="ECO:0000256" key="19">
    <source>
        <dbReference type="ARBA" id="ARBA00040470"/>
    </source>
</evidence>
<reference evidence="27" key="1">
    <citation type="submission" date="2020-03" db="EMBL/GenBank/DDBJ databases">
        <title>Studies in the Genomics of Life Span.</title>
        <authorList>
            <person name="Glass D."/>
        </authorList>
    </citation>
    <scope>NUCLEOTIDE SEQUENCE</scope>
    <source>
        <strain evidence="27">LTLLF</strain>
        <tissue evidence="27">Muscle</tissue>
    </source>
</reference>
<keyword evidence="13" id="KW-0333">Golgi apparatus</keyword>
<feature type="signal peptide" evidence="25">
    <location>
        <begin position="1"/>
        <end position="19"/>
    </location>
</feature>
<gene>
    <name evidence="27" type="ORF">LTLLF_102520</name>
</gene>
<dbReference type="InterPro" id="IPR002126">
    <property type="entry name" value="Cadherin-like_dom"/>
</dbReference>
<evidence type="ECO:0000256" key="2">
    <source>
        <dbReference type="ARBA" id="ARBA00004487"/>
    </source>
</evidence>
<dbReference type="GO" id="GO:0045211">
    <property type="term" value="C:postsynaptic membrane"/>
    <property type="evidence" value="ECO:0007669"/>
    <property type="project" value="UniProtKB-SubCell"/>
</dbReference>
<feature type="transmembrane region" description="Helical" evidence="24">
    <location>
        <begin position="1195"/>
        <end position="1220"/>
    </location>
</feature>
<keyword evidence="8" id="KW-0256">Endoplasmic reticulum</keyword>
<evidence type="ECO:0000256" key="5">
    <source>
        <dbReference type="ARBA" id="ARBA00022692"/>
    </source>
</evidence>
<comment type="subcellular location">
    <subcellularLocation>
        <location evidence="2">Cell projection</location>
        <location evidence="2">Neuron projection</location>
    </subcellularLocation>
    <subcellularLocation>
        <location evidence="1">Endoplasmic reticulum membrane</location>
        <topology evidence="1">Single-pass type I membrane protein</topology>
    </subcellularLocation>
    <subcellularLocation>
        <location evidence="3">Golgi apparatus membrane</location>
        <topology evidence="3">Single-pass type I membrane protein</topology>
    </subcellularLocation>
    <subcellularLocation>
        <location evidence="17">Postsynaptic cell membrane</location>
        <topology evidence="17">Single-pass type I membrane protein</topology>
    </subcellularLocation>
</comment>
<dbReference type="GO" id="GO:0005789">
    <property type="term" value="C:endoplasmic reticulum membrane"/>
    <property type="evidence" value="ECO:0007669"/>
    <property type="project" value="UniProtKB-SubCell"/>
</dbReference>
<dbReference type="FunFam" id="2.60.40.60:FF:000025">
    <property type="entry name" value="Calsyntenin 1"/>
    <property type="match status" value="1"/>
</dbReference>
<keyword evidence="9 22" id="KW-0106">Calcium</keyword>
<dbReference type="EMBL" id="JAATJU010000200">
    <property type="protein sequence ID" value="KAH0521202.1"/>
    <property type="molecule type" value="Genomic_DNA"/>
</dbReference>
<keyword evidence="4" id="KW-1003">Cell membrane</keyword>
<keyword evidence="12" id="KW-0770">Synapse</keyword>
<dbReference type="FunFam" id="2.60.40.60:FF:000062">
    <property type="entry name" value="Calsyntenin 3"/>
    <property type="match status" value="1"/>
</dbReference>
<evidence type="ECO:0000256" key="14">
    <source>
        <dbReference type="ARBA" id="ARBA00023136"/>
    </source>
</evidence>
<feature type="transmembrane region" description="Helical" evidence="24">
    <location>
        <begin position="1083"/>
        <end position="1111"/>
    </location>
</feature>
<keyword evidence="5 24" id="KW-0812">Transmembrane</keyword>
<feature type="chain" id="PRO_5035303438" description="Calsyntenin-3" evidence="25">
    <location>
        <begin position="20"/>
        <end position="1308"/>
    </location>
</feature>
<keyword evidence="7" id="KW-0677">Repeat</keyword>
<evidence type="ECO:0000313" key="28">
    <source>
        <dbReference type="Proteomes" id="UP000710432"/>
    </source>
</evidence>
<evidence type="ECO:0000259" key="26">
    <source>
        <dbReference type="PROSITE" id="PS50268"/>
    </source>
</evidence>
<evidence type="ECO:0000256" key="1">
    <source>
        <dbReference type="ARBA" id="ARBA00004115"/>
    </source>
</evidence>
<dbReference type="Gene3D" id="2.60.40.60">
    <property type="entry name" value="Cadherins"/>
    <property type="match status" value="2"/>
</dbReference>
<dbReference type="CDD" id="cd11304">
    <property type="entry name" value="Cadherin_repeat"/>
    <property type="match status" value="2"/>
</dbReference>
<dbReference type="InterPro" id="IPR045588">
    <property type="entry name" value="CLSTN_C"/>
</dbReference>
<dbReference type="GO" id="GO:0000139">
    <property type="term" value="C:Golgi membrane"/>
    <property type="evidence" value="ECO:0007669"/>
    <property type="project" value="UniProtKB-SubCell"/>
</dbReference>
<dbReference type="PANTHER" id="PTHR14139:SF5">
    <property type="entry name" value="CALSYNTENIN-3"/>
    <property type="match status" value="1"/>
</dbReference>
<evidence type="ECO:0000256" key="3">
    <source>
        <dbReference type="ARBA" id="ARBA00004614"/>
    </source>
</evidence>
<comment type="caution">
    <text evidence="27">The sequence shown here is derived from an EMBL/GenBank/DDBJ whole genome shotgun (WGS) entry which is preliminary data.</text>
</comment>
<dbReference type="Pfam" id="PF19699">
    <property type="entry name" value="CLSTN_C"/>
    <property type="match status" value="2"/>
</dbReference>
<evidence type="ECO:0000256" key="7">
    <source>
        <dbReference type="ARBA" id="ARBA00022737"/>
    </source>
</evidence>
<protein>
    <recommendedName>
        <fullName evidence="19">Calsyntenin-3</fullName>
    </recommendedName>
</protein>
<dbReference type="GO" id="GO:0051965">
    <property type="term" value="P:positive regulation of synapse assembly"/>
    <property type="evidence" value="ECO:0007669"/>
    <property type="project" value="TreeGrafter"/>
</dbReference>
<dbReference type="GO" id="GO:0007156">
    <property type="term" value="P:homophilic cell adhesion via plasma membrane adhesion molecules"/>
    <property type="evidence" value="ECO:0007669"/>
    <property type="project" value="InterPro"/>
</dbReference>
<evidence type="ECO:0000256" key="9">
    <source>
        <dbReference type="ARBA" id="ARBA00022837"/>
    </source>
</evidence>
<feature type="domain" description="Cadherin" evidence="26">
    <location>
        <begin position="29"/>
        <end position="145"/>
    </location>
</feature>
<evidence type="ECO:0000256" key="24">
    <source>
        <dbReference type="SAM" id="Phobius"/>
    </source>
</evidence>
<evidence type="ECO:0000256" key="23">
    <source>
        <dbReference type="SAM" id="MobiDB-lite"/>
    </source>
</evidence>
<evidence type="ECO:0000256" key="6">
    <source>
        <dbReference type="ARBA" id="ARBA00022729"/>
    </source>
</evidence>
<feature type="region of interest" description="Disordered" evidence="23">
    <location>
        <begin position="1267"/>
        <end position="1308"/>
    </location>
</feature>
<organism evidence="27 28">
    <name type="scientific">Microtus ochrogaster</name>
    <name type="common">Prairie vole</name>
    <dbReference type="NCBI Taxonomy" id="79684"/>
    <lineage>
        <taxon>Eukaryota</taxon>
        <taxon>Metazoa</taxon>
        <taxon>Chordata</taxon>
        <taxon>Craniata</taxon>
        <taxon>Vertebrata</taxon>
        <taxon>Euteleostomi</taxon>
        <taxon>Mammalia</taxon>
        <taxon>Eutheria</taxon>
        <taxon>Euarchontoglires</taxon>
        <taxon>Glires</taxon>
        <taxon>Rodentia</taxon>
        <taxon>Myomorpha</taxon>
        <taxon>Muroidea</taxon>
        <taxon>Cricetidae</taxon>
        <taxon>Arvicolinae</taxon>
        <taxon>Microtus</taxon>
    </lineage>
</organism>
<keyword evidence="10" id="KW-0130">Cell adhesion</keyword>